<proteinExistence type="predicted"/>
<name>A0AAV2P163_9HYME</name>
<keyword evidence="3" id="KW-1185">Reference proteome</keyword>
<sequence>MEPRSRTFMTVDNRPNDEYERVVATSYYTRFISPGYRYAAICFKSHHYDESRPLPRWPLTRLTSRGTKGGPRVSRRKTAKRGPGSRPEPEPETWDDDDECHGPFSRHRCFMPDT</sequence>
<gene>
    <name evidence="2" type="ORF">LPLAT_LOCUS11025</name>
</gene>
<reference evidence="2" key="1">
    <citation type="submission" date="2024-04" db="EMBL/GenBank/DDBJ databases">
        <authorList>
            <consortium name="Molecular Ecology Group"/>
        </authorList>
    </citation>
    <scope>NUCLEOTIDE SEQUENCE</scope>
</reference>
<evidence type="ECO:0000313" key="2">
    <source>
        <dbReference type="EMBL" id="CAL1685571.1"/>
    </source>
</evidence>
<feature type="region of interest" description="Disordered" evidence="1">
    <location>
        <begin position="50"/>
        <end position="102"/>
    </location>
</feature>
<dbReference type="AlphaFoldDB" id="A0AAV2P163"/>
<organism evidence="2 3">
    <name type="scientific">Lasius platythorax</name>
    <dbReference type="NCBI Taxonomy" id="488582"/>
    <lineage>
        <taxon>Eukaryota</taxon>
        <taxon>Metazoa</taxon>
        <taxon>Ecdysozoa</taxon>
        <taxon>Arthropoda</taxon>
        <taxon>Hexapoda</taxon>
        <taxon>Insecta</taxon>
        <taxon>Pterygota</taxon>
        <taxon>Neoptera</taxon>
        <taxon>Endopterygota</taxon>
        <taxon>Hymenoptera</taxon>
        <taxon>Apocrita</taxon>
        <taxon>Aculeata</taxon>
        <taxon>Formicoidea</taxon>
        <taxon>Formicidae</taxon>
        <taxon>Formicinae</taxon>
        <taxon>Lasius</taxon>
        <taxon>Lasius</taxon>
    </lineage>
</organism>
<feature type="compositionally biased region" description="Acidic residues" evidence="1">
    <location>
        <begin position="90"/>
        <end position="99"/>
    </location>
</feature>
<accession>A0AAV2P163</accession>
<dbReference type="Proteomes" id="UP001497644">
    <property type="component" value="Chromosome 6"/>
</dbReference>
<protein>
    <submittedName>
        <fullName evidence="2">Uncharacterized protein</fullName>
    </submittedName>
</protein>
<evidence type="ECO:0000313" key="3">
    <source>
        <dbReference type="Proteomes" id="UP001497644"/>
    </source>
</evidence>
<evidence type="ECO:0000256" key="1">
    <source>
        <dbReference type="SAM" id="MobiDB-lite"/>
    </source>
</evidence>
<dbReference type="EMBL" id="OZ034829">
    <property type="protein sequence ID" value="CAL1685571.1"/>
    <property type="molecule type" value="Genomic_DNA"/>
</dbReference>